<evidence type="ECO:0000313" key="1">
    <source>
        <dbReference type="EMBL" id="DAF62209.1"/>
    </source>
</evidence>
<protein>
    <submittedName>
        <fullName evidence="1">DNA-directed RNA polymerase subunit beta</fullName>
    </submittedName>
</protein>
<sequence length="758" mass="87186">MQEQSVSNLTNYYIYAELVKQGKMKVDTRVITKDNWDHHFNGVMNILRDGIETEKVQNYFIEPFFEGNQNLSVELNIMDYLLNLMMWFPIVYIEKGIEPRHLFFEKFTTADAIKAYIDKNIIDPNKIYIENKALNNAIADTVFHFSYIDEFALFLANTLNLEDDIDIMQKSQEYFNLLHADLSNVPIGEVKDKGMELVHDAIDNYIMRSNEIVGYDHCLKYAFGAQEGINIRQYKENNINIGTKPDGQGSIYHDIINRSYINGGLNTLVAQYIDNGASRVAQIISKKNVGESGGFSRILGLNSMDTHLHPDPVYDCGTKNFVHITVKSPKHLKMLTDRYYRFERYGIELKIRKEDKHLIGQQIWLRSPITCKSHAEGHGVCYKCYGDLAYTNRDISIGRIATEIITAQYTQKRLSAKHLLETVIKIIKWIPQFNDFFEVTNVNEISLKEDIFKNKQMSGWKLRIKTQDIQLENDDEFFKHRTFSDDMHASEDEGPFIDQFINSFEIITPDDEVFTRITAVAEDGSPIDEKLYISNKLASMISKAIEDEDIVIDNVDIDIPLNELQDTELFLLKIQNNDLGKSLDIFTDTINKKAVTKSYDKDTIVEALQDAAIQGSVKCQSIHLETIMAAQICADTSRLEMPDWSNPDAKYEILTLNEALTDNKSVIVSLDYQKLAKALYYPLNKKKNAPSILDPFFMDKPKKFLNAQHEVWAEVNKPKIKKGECPVAFNHDHRGKKAPRDVKAFLAPFRNEEKTELD</sequence>
<proteinExistence type="predicted"/>
<name>A0A8S5TG30_9CAUD</name>
<organism evidence="1">
    <name type="scientific">Myoviridae sp. ctIty1</name>
    <dbReference type="NCBI Taxonomy" id="2827673"/>
    <lineage>
        <taxon>Viruses</taxon>
        <taxon>Duplodnaviria</taxon>
        <taxon>Heunggongvirae</taxon>
        <taxon>Uroviricota</taxon>
        <taxon>Caudoviricetes</taxon>
    </lineage>
</organism>
<dbReference type="EMBL" id="BK032823">
    <property type="protein sequence ID" value="DAF62209.1"/>
    <property type="molecule type" value="Genomic_DNA"/>
</dbReference>
<keyword evidence="1" id="KW-0240">DNA-directed RNA polymerase</keyword>
<keyword evidence="1" id="KW-0804">Transcription</keyword>
<accession>A0A8S5TG30</accession>
<dbReference type="GO" id="GO:0000428">
    <property type="term" value="C:DNA-directed RNA polymerase complex"/>
    <property type="evidence" value="ECO:0007669"/>
    <property type="project" value="UniProtKB-KW"/>
</dbReference>
<reference evidence="1" key="1">
    <citation type="journal article" date="2021" name="Proc. Natl. Acad. Sci. U.S.A.">
        <title>A Catalog of Tens of Thousands of Viruses from Human Metagenomes Reveals Hidden Associations with Chronic Diseases.</title>
        <authorList>
            <person name="Tisza M.J."/>
            <person name="Buck C.B."/>
        </authorList>
    </citation>
    <scope>NUCLEOTIDE SEQUENCE</scope>
    <source>
        <strain evidence="1">CtIty1</strain>
    </source>
</reference>